<comment type="caution">
    <text evidence="1">The sequence shown here is derived from an EMBL/GenBank/DDBJ whole genome shotgun (WGS) entry which is preliminary data.</text>
</comment>
<protein>
    <submittedName>
        <fullName evidence="1">Uncharacterized protein</fullName>
    </submittedName>
</protein>
<dbReference type="Proteomes" id="UP000249364">
    <property type="component" value="Unassembled WGS sequence"/>
</dbReference>
<dbReference type="STRING" id="121821.GCA_001870675_00781"/>
<dbReference type="OrthoDB" id="333441at2"/>
<dbReference type="RefSeq" id="WP_111361266.1">
    <property type="nucleotide sequence ID" value="NZ_QKZQ01000007.1"/>
</dbReference>
<dbReference type="EMBL" id="QKZQ01000007">
    <property type="protein sequence ID" value="PZX44506.1"/>
    <property type="molecule type" value="Genomic_DNA"/>
</dbReference>
<gene>
    <name evidence="1" type="ORF">LY56_01754</name>
</gene>
<dbReference type="AlphaFoldDB" id="A0A2W7QA29"/>
<reference evidence="1 2" key="1">
    <citation type="submission" date="2018-06" db="EMBL/GenBank/DDBJ databases">
        <title>Genomic Encyclopedia of Archaeal and Bacterial Type Strains, Phase II (KMG-II): from individual species to whole genera.</title>
        <authorList>
            <person name="Goeker M."/>
        </authorList>
    </citation>
    <scope>NUCLEOTIDE SEQUENCE [LARGE SCALE GENOMIC DNA]</scope>
    <source>
        <strain evidence="1 2">DSM 13087</strain>
    </source>
</reference>
<proteinExistence type="predicted"/>
<evidence type="ECO:0000313" key="1">
    <source>
        <dbReference type="EMBL" id="PZX44506.1"/>
    </source>
</evidence>
<keyword evidence="2" id="KW-1185">Reference proteome</keyword>
<sequence length="186" mass="20751">MCTFITLIAASDDLARINAILATLDQRGCARRAERDDTPSLRPHLARDEREYLLLRPPCDCGTFLGNALWHSTDPDAARAADLARYRRKGWSEARIARAMADKHRDRPPRSHPKEDAAYWITLMIVLGEGLGLSRLGLMHHFRNRDAGPAPDVVARCEAGPVADATEVLARMPDGVIHDFHIVGRR</sequence>
<accession>A0A2W7QA29</accession>
<organism evidence="1 2">
    <name type="scientific">Roseinatronobacter thiooxidans</name>
    <dbReference type="NCBI Taxonomy" id="121821"/>
    <lineage>
        <taxon>Bacteria</taxon>
        <taxon>Pseudomonadati</taxon>
        <taxon>Pseudomonadota</taxon>
        <taxon>Alphaproteobacteria</taxon>
        <taxon>Rhodobacterales</taxon>
        <taxon>Paracoccaceae</taxon>
        <taxon>Roseinatronobacter</taxon>
    </lineage>
</organism>
<name>A0A2W7QA29_9RHOB</name>
<evidence type="ECO:0000313" key="2">
    <source>
        <dbReference type="Proteomes" id="UP000249364"/>
    </source>
</evidence>